<dbReference type="STRING" id="333140.AWW68_05085"/>
<keyword evidence="4" id="KW-1185">Reference proteome</keyword>
<dbReference type="InterPro" id="IPR029062">
    <property type="entry name" value="Class_I_gatase-like"/>
</dbReference>
<dbReference type="InterPro" id="IPR006221">
    <property type="entry name" value="TrpG/PapA_dom"/>
</dbReference>
<dbReference type="GO" id="GO:0004049">
    <property type="term" value="F:anthranilate synthase activity"/>
    <property type="evidence" value="ECO:0007669"/>
    <property type="project" value="TreeGrafter"/>
</dbReference>
<proteinExistence type="predicted"/>
<dbReference type="RefSeq" id="WP_068217297.1">
    <property type="nucleotide sequence ID" value="NZ_CP139724.1"/>
</dbReference>
<keyword evidence="1" id="KW-0315">Glutamine amidotransferase</keyword>
<dbReference type="SUPFAM" id="SSF52317">
    <property type="entry name" value="Class I glutamine amidotransferase-like"/>
    <property type="match status" value="1"/>
</dbReference>
<evidence type="ECO:0000313" key="4">
    <source>
        <dbReference type="Proteomes" id="UP000075606"/>
    </source>
</evidence>
<evidence type="ECO:0000256" key="1">
    <source>
        <dbReference type="ARBA" id="ARBA00022962"/>
    </source>
</evidence>
<gene>
    <name evidence="3" type="ORF">AWW68_05085</name>
</gene>
<dbReference type="Proteomes" id="UP000075606">
    <property type="component" value="Unassembled WGS sequence"/>
</dbReference>
<dbReference type="InterPro" id="IPR050472">
    <property type="entry name" value="Anth_synth/Amidotransfase"/>
</dbReference>
<dbReference type="EMBL" id="LRPC01000001">
    <property type="protein sequence ID" value="KYG78145.1"/>
    <property type="molecule type" value="Genomic_DNA"/>
</dbReference>
<dbReference type="GO" id="GO:0000162">
    <property type="term" value="P:L-tryptophan biosynthetic process"/>
    <property type="evidence" value="ECO:0007669"/>
    <property type="project" value="TreeGrafter"/>
</dbReference>
<dbReference type="PANTHER" id="PTHR43418:SF4">
    <property type="entry name" value="MULTIFUNCTIONAL TRYPTOPHAN BIOSYNTHESIS PROTEIN"/>
    <property type="match status" value="1"/>
</dbReference>
<dbReference type="Gene3D" id="3.40.50.880">
    <property type="match status" value="1"/>
</dbReference>
<sequence length="188" mass="21237">MILLVDNYDSFTYNLVDYFQQLNVEVDVLRNDQPFDKFFEKEYSGVVLSPGPETPETAGQLLKIAKSFLGKTPILGICLGHQALGMLQGARLTKAIRPMHGKLSTIRTEESIVFNGLPEKFNVVRYHSLVLKDLPEGFKTTAKTVEKEIMAMESEALMLSGIQFHPEAVLTEYGIEMLRNWASFYNIV</sequence>
<dbReference type="InterPro" id="IPR017926">
    <property type="entry name" value="GATASE"/>
</dbReference>
<dbReference type="Pfam" id="PF00117">
    <property type="entry name" value="GATase"/>
    <property type="match status" value="1"/>
</dbReference>
<dbReference type="NCBIfam" id="TIGR00566">
    <property type="entry name" value="trpG_papA"/>
    <property type="match status" value="1"/>
</dbReference>
<dbReference type="PRINTS" id="PR00097">
    <property type="entry name" value="ANTSNTHASEII"/>
</dbReference>
<dbReference type="GO" id="GO:0005829">
    <property type="term" value="C:cytosol"/>
    <property type="evidence" value="ECO:0007669"/>
    <property type="project" value="TreeGrafter"/>
</dbReference>
<dbReference type="PANTHER" id="PTHR43418">
    <property type="entry name" value="MULTIFUNCTIONAL TRYPTOPHAN BIOSYNTHESIS PROTEIN-RELATED"/>
    <property type="match status" value="1"/>
</dbReference>
<dbReference type="PRINTS" id="PR00099">
    <property type="entry name" value="CPSGATASE"/>
</dbReference>
<evidence type="ECO:0000259" key="2">
    <source>
        <dbReference type="Pfam" id="PF00117"/>
    </source>
</evidence>
<dbReference type="CDD" id="cd01743">
    <property type="entry name" value="GATase1_Anthranilate_Synthase"/>
    <property type="match status" value="1"/>
</dbReference>
<feature type="domain" description="Glutamine amidotransferase" evidence="2">
    <location>
        <begin position="3"/>
        <end position="181"/>
    </location>
</feature>
<comment type="caution">
    <text evidence="3">The sequence shown here is derived from an EMBL/GenBank/DDBJ whole genome shotgun (WGS) entry which is preliminary data.</text>
</comment>
<name>A0A150XHG7_9BACT</name>
<dbReference type="PROSITE" id="PS51273">
    <property type="entry name" value="GATASE_TYPE_1"/>
    <property type="match status" value="1"/>
</dbReference>
<organism evidence="3 4">
    <name type="scientific">Roseivirga spongicola</name>
    <dbReference type="NCBI Taxonomy" id="333140"/>
    <lineage>
        <taxon>Bacteria</taxon>
        <taxon>Pseudomonadati</taxon>
        <taxon>Bacteroidota</taxon>
        <taxon>Cytophagia</taxon>
        <taxon>Cytophagales</taxon>
        <taxon>Roseivirgaceae</taxon>
        <taxon>Roseivirga</taxon>
    </lineage>
</organism>
<reference evidence="3 4" key="1">
    <citation type="submission" date="2016-01" db="EMBL/GenBank/DDBJ databases">
        <title>Genome sequencing of Roseivirga spongicola UST030701-084.</title>
        <authorList>
            <person name="Selvaratnam C."/>
            <person name="Thevarajoo S."/>
            <person name="Goh K.M."/>
            <person name="Ee R."/>
            <person name="Chan K.-G."/>
            <person name="Chong C.S."/>
        </authorList>
    </citation>
    <scope>NUCLEOTIDE SEQUENCE [LARGE SCALE GENOMIC DNA]</scope>
    <source>
        <strain evidence="3 4">UST030701-084</strain>
    </source>
</reference>
<protein>
    <submittedName>
        <fullName evidence="3">Para-aminobenzoate synthase</fullName>
    </submittedName>
</protein>
<dbReference type="AlphaFoldDB" id="A0A150XHG7"/>
<accession>A0A150XHG7</accession>
<dbReference type="PRINTS" id="PR00096">
    <property type="entry name" value="GATASE"/>
</dbReference>
<dbReference type="OrthoDB" id="9786812at2"/>
<dbReference type="FunFam" id="3.40.50.880:FF:000003">
    <property type="entry name" value="Anthranilate synthase component II"/>
    <property type="match status" value="1"/>
</dbReference>
<evidence type="ECO:0000313" key="3">
    <source>
        <dbReference type="EMBL" id="KYG78145.1"/>
    </source>
</evidence>